<reference evidence="2" key="1">
    <citation type="submission" date="2021-04" db="EMBL/GenBank/DDBJ databases">
        <authorList>
            <consortium name="Molecular Ecology Group"/>
        </authorList>
    </citation>
    <scope>NUCLEOTIDE SEQUENCE</scope>
</reference>
<proteinExistence type="predicted"/>
<sequence>NKIKNSDLTKTQMNLHAKTLAHDNLSKKCNLMQQQKVEQMSLLRVSQGHSIALAKDVAALRQENVQQYKNYQDLMADRARLRANLFLVKTHYYEAEDKCQVLRNEKEMQKFYADQLEMQAAEMQRKLQSVVQTNIQLYCENTTQEEVAVLQNNQYKIKEKEIQGLEFASQEQNEVIAKLENAGKEKQHTIEQLSAEVITLGAQVKTNKTQIQTLTNEERTLRYNLVQMVEKEKAYITSLNLLRRQRDLFGTQLLKSQVELSLEKKRSRVSETAMENASS</sequence>
<dbReference type="AlphaFoldDB" id="A0A8S3ZVB1"/>
<dbReference type="Proteomes" id="UP000678393">
    <property type="component" value="Unassembled WGS sequence"/>
</dbReference>
<evidence type="ECO:0000313" key="3">
    <source>
        <dbReference type="Proteomes" id="UP000678393"/>
    </source>
</evidence>
<evidence type="ECO:0000313" key="2">
    <source>
        <dbReference type="EMBL" id="CAG5131998.1"/>
    </source>
</evidence>
<dbReference type="EMBL" id="CAJHNH020005013">
    <property type="protein sequence ID" value="CAG5131998.1"/>
    <property type="molecule type" value="Genomic_DNA"/>
</dbReference>
<feature type="coiled-coil region" evidence="1">
    <location>
        <begin position="165"/>
        <end position="196"/>
    </location>
</feature>
<feature type="non-terminal residue" evidence="2">
    <location>
        <position position="279"/>
    </location>
</feature>
<name>A0A8S3ZVB1_9EUPU</name>
<keyword evidence="3" id="KW-1185">Reference proteome</keyword>
<organism evidence="2 3">
    <name type="scientific">Candidula unifasciata</name>
    <dbReference type="NCBI Taxonomy" id="100452"/>
    <lineage>
        <taxon>Eukaryota</taxon>
        <taxon>Metazoa</taxon>
        <taxon>Spiralia</taxon>
        <taxon>Lophotrochozoa</taxon>
        <taxon>Mollusca</taxon>
        <taxon>Gastropoda</taxon>
        <taxon>Heterobranchia</taxon>
        <taxon>Euthyneura</taxon>
        <taxon>Panpulmonata</taxon>
        <taxon>Eupulmonata</taxon>
        <taxon>Stylommatophora</taxon>
        <taxon>Helicina</taxon>
        <taxon>Helicoidea</taxon>
        <taxon>Geomitridae</taxon>
        <taxon>Candidula</taxon>
    </lineage>
</organism>
<accession>A0A8S3ZVB1</accession>
<evidence type="ECO:0000256" key="1">
    <source>
        <dbReference type="SAM" id="Coils"/>
    </source>
</evidence>
<dbReference type="OrthoDB" id="6086942at2759"/>
<comment type="caution">
    <text evidence="2">The sequence shown here is derived from an EMBL/GenBank/DDBJ whole genome shotgun (WGS) entry which is preliminary data.</text>
</comment>
<keyword evidence="1" id="KW-0175">Coiled coil</keyword>
<protein>
    <submittedName>
        <fullName evidence="2">Uncharacterized protein</fullName>
    </submittedName>
</protein>
<gene>
    <name evidence="2" type="ORF">CUNI_LOCUS17556</name>
</gene>